<dbReference type="PATRIC" id="fig|927704.6.peg.323"/>
<dbReference type="HOGENOM" id="CLU_2119428_0_0_9"/>
<dbReference type="EMBL" id="AP012292">
    <property type="protein sequence ID" value="BAL82021.1"/>
    <property type="molecule type" value="Genomic_DNA"/>
</dbReference>
<organism evidence="1 2">
    <name type="scientific">Selenomonas ruminantium subsp. lactilytica (strain NBRC 103574 / TAM6421)</name>
    <dbReference type="NCBI Taxonomy" id="927704"/>
    <lineage>
        <taxon>Bacteria</taxon>
        <taxon>Bacillati</taxon>
        <taxon>Bacillota</taxon>
        <taxon>Negativicutes</taxon>
        <taxon>Selenomonadales</taxon>
        <taxon>Selenomonadaceae</taxon>
        <taxon>Selenomonas</taxon>
    </lineage>
</organism>
<dbReference type="RefSeq" id="WP_014423466.1">
    <property type="nucleotide sequence ID" value="NC_017068.1"/>
</dbReference>
<protein>
    <submittedName>
        <fullName evidence="1">Uncharacterized protein</fullName>
    </submittedName>
</protein>
<dbReference type="eggNOG" id="ENOG5030K5X">
    <property type="taxonomic scope" value="Bacteria"/>
</dbReference>
<dbReference type="KEGG" id="sri:SELR_03130"/>
<evidence type="ECO:0000313" key="2">
    <source>
        <dbReference type="Proteomes" id="UP000007887"/>
    </source>
</evidence>
<reference evidence="1 2" key="1">
    <citation type="submission" date="2011-10" db="EMBL/GenBank/DDBJ databases">
        <title>Whole genome sequence of Selenomonas ruminantium subsp. lactilytica TAM6421.</title>
        <authorList>
            <person name="Oguchi A."/>
            <person name="Ankai A."/>
            <person name="Kaneko J."/>
            <person name="Yamada-Narita S."/>
            <person name="Fukui S."/>
            <person name="Takahashi M."/>
            <person name="Onodera T."/>
            <person name="Kojima S."/>
            <person name="Fushimi T."/>
            <person name="Abe N."/>
            <person name="Kamio Y."/>
            <person name="Yamazaki S."/>
            <person name="Fujita N."/>
        </authorList>
    </citation>
    <scope>NUCLEOTIDE SEQUENCE [LARGE SCALE GENOMIC DNA]</scope>
    <source>
        <strain evidence="2">NBRC 103574 / TAM6421</strain>
    </source>
</reference>
<gene>
    <name evidence="1" type="ordered locus">SELR_03130</name>
</gene>
<dbReference type="Proteomes" id="UP000007887">
    <property type="component" value="Chromosome"/>
</dbReference>
<sequence>MMRKQEEERKRIEAEKQARLNELRQFFAEMDETIERYNSAKADMGGMMETLRKGGMMWADYFRVLNQARSDRDAGRYKVNNMKCPQGTDALRKEFLQVLDAPIRYCDVMKIGAF</sequence>
<accession>I0GMN4</accession>
<dbReference type="OrthoDB" id="28042at909929"/>
<evidence type="ECO:0000313" key="1">
    <source>
        <dbReference type="EMBL" id="BAL82021.1"/>
    </source>
</evidence>
<name>I0GMN4_SELRL</name>
<proteinExistence type="predicted"/>
<dbReference type="AlphaFoldDB" id="I0GMN4"/>